<dbReference type="InterPro" id="IPR013098">
    <property type="entry name" value="Ig_I-set"/>
</dbReference>
<evidence type="ECO:0000256" key="16">
    <source>
        <dbReference type="SAM" id="MobiDB-lite"/>
    </source>
</evidence>
<evidence type="ECO:0000256" key="3">
    <source>
        <dbReference type="ARBA" id="ARBA00013064"/>
    </source>
</evidence>
<dbReference type="PANTHER" id="PTHR10075">
    <property type="entry name" value="BASIGIN RELATED"/>
    <property type="match status" value="1"/>
</dbReference>
<evidence type="ECO:0000256" key="11">
    <source>
        <dbReference type="ARBA" id="ARBA00023157"/>
    </source>
</evidence>
<proteinExistence type="inferred from homology"/>
<evidence type="ECO:0000259" key="17">
    <source>
        <dbReference type="PROSITE" id="PS50835"/>
    </source>
</evidence>
<dbReference type="EMBL" id="DS469568">
    <property type="protein sequence ID" value="EDO42111.1"/>
    <property type="molecule type" value="Genomic_DNA"/>
</dbReference>
<dbReference type="InParanoid" id="A7S2I3"/>
<evidence type="ECO:0000256" key="13">
    <source>
        <dbReference type="ARBA" id="ARBA00023180"/>
    </source>
</evidence>
<keyword evidence="12" id="KW-0675">Receptor</keyword>
<evidence type="ECO:0000256" key="12">
    <source>
        <dbReference type="ARBA" id="ARBA00023170"/>
    </source>
</evidence>
<feature type="domain" description="Ig-like" evidence="17">
    <location>
        <begin position="287"/>
        <end position="390"/>
    </location>
</feature>
<dbReference type="GO" id="GO:0016020">
    <property type="term" value="C:membrane"/>
    <property type="evidence" value="ECO:0007669"/>
    <property type="project" value="UniProtKB-SubCell"/>
</dbReference>
<feature type="domain" description="Ig-like" evidence="17">
    <location>
        <begin position="513"/>
        <end position="605"/>
    </location>
</feature>
<dbReference type="GO" id="GO:0004725">
    <property type="term" value="F:protein tyrosine phosphatase activity"/>
    <property type="evidence" value="ECO:0007669"/>
    <property type="project" value="UniProtKB-EC"/>
</dbReference>
<keyword evidence="8" id="KW-0904">Protein phosphatase</keyword>
<comment type="subcellular location">
    <subcellularLocation>
        <location evidence="1">Membrane</location>
        <topology evidence="1">Single-pass membrane protein</topology>
    </subcellularLocation>
</comment>
<evidence type="ECO:0000256" key="2">
    <source>
        <dbReference type="ARBA" id="ARBA00010504"/>
    </source>
</evidence>
<keyword evidence="11" id="KW-1015">Disulfide bond</keyword>
<dbReference type="InterPro" id="IPR003598">
    <property type="entry name" value="Ig_sub2"/>
</dbReference>
<evidence type="ECO:0000256" key="8">
    <source>
        <dbReference type="ARBA" id="ARBA00022912"/>
    </source>
</evidence>
<dbReference type="InterPro" id="IPR007110">
    <property type="entry name" value="Ig-like_dom"/>
</dbReference>
<feature type="domain" description="Ig-like" evidence="17">
    <location>
        <begin position="38"/>
        <end position="145"/>
    </location>
</feature>
<feature type="compositionally biased region" description="Low complexity" evidence="16">
    <location>
        <begin position="17"/>
        <end position="32"/>
    </location>
</feature>
<feature type="domain" description="Ig-like" evidence="17">
    <location>
        <begin position="414"/>
        <end position="506"/>
    </location>
</feature>
<dbReference type="FunFam" id="2.60.40.10:FF:003297">
    <property type="match status" value="3"/>
</dbReference>
<dbReference type="InterPro" id="IPR013783">
    <property type="entry name" value="Ig-like_fold"/>
</dbReference>
<dbReference type="SMART" id="SM00409">
    <property type="entry name" value="IG"/>
    <property type="match status" value="7"/>
</dbReference>
<organism evidence="18 19">
    <name type="scientific">Nematostella vectensis</name>
    <name type="common">Starlet sea anemone</name>
    <dbReference type="NCBI Taxonomy" id="45351"/>
    <lineage>
        <taxon>Eukaryota</taxon>
        <taxon>Metazoa</taxon>
        <taxon>Cnidaria</taxon>
        <taxon>Anthozoa</taxon>
        <taxon>Hexacorallia</taxon>
        <taxon>Actiniaria</taxon>
        <taxon>Edwardsiidae</taxon>
        <taxon>Nematostella</taxon>
    </lineage>
</organism>
<dbReference type="Proteomes" id="UP000001593">
    <property type="component" value="Unassembled WGS sequence"/>
</dbReference>
<feature type="region of interest" description="Disordered" evidence="16">
    <location>
        <begin position="1"/>
        <end position="37"/>
    </location>
</feature>
<evidence type="ECO:0000256" key="9">
    <source>
        <dbReference type="ARBA" id="ARBA00022989"/>
    </source>
</evidence>
<dbReference type="eggNOG" id="KOG4475">
    <property type="taxonomic scope" value="Eukaryota"/>
</dbReference>
<evidence type="ECO:0000313" key="18">
    <source>
        <dbReference type="EMBL" id="EDO42111.1"/>
    </source>
</evidence>
<evidence type="ECO:0000256" key="5">
    <source>
        <dbReference type="ARBA" id="ARBA00022729"/>
    </source>
</evidence>
<reference evidence="18 19" key="1">
    <citation type="journal article" date="2007" name="Science">
        <title>Sea anemone genome reveals ancestral eumetazoan gene repertoire and genomic organization.</title>
        <authorList>
            <person name="Putnam N.H."/>
            <person name="Srivastava M."/>
            <person name="Hellsten U."/>
            <person name="Dirks B."/>
            <person name="Chapman J."/>
            <person name="Salamov A."/>
            <person name="Terry A."/>
            <person name="Shapiro H."/>
            <person name="Lindquist E."/>
            <person name="Kapitonov V.V."/>
            <person name="Jurka J."/>
            <person name="Genikhovich G."/>
            <person name="Grigoriev I.V."/>
            <person name="Lucas S.M."/>
            <person name="Steele R.E."/>
            <person name="Finnerty J.R."/>
            <person name="Technau U."/>
            <person name="Martindale M.Q."/>
            <person name="Rokhsar D.S."/>
        </authorList>
    </citation>
    <scope>NUCLEOTIDE SEQUENCE [LARGE SCALE GENOMIC DNA]</scope>
    <source>
        <strain evidence="19">CH2 X CH6</strain>
    </source>
</reference>
<dbReference type="Pfam" id="PF07679">
    <property type="entry name" value="I-set"/>
    <property type="match status" value="4"/>
</dbReference>
<evidence type="ECO:0000256" key="15">
    <source>
        <dbReference type="ARBA" id="ARBA00051722"/>
    </source>
</evidence>
<keyword evidence="4" id="KW-0812">Transmembrane</keyword>
<evidence type="ECO:0000256" key="4">
    <source>
        <dbReference type="ARBA" id="ARBA00022692"/>
    </source>
</evidence>
<evidence type="ECO:0000256" key="14">
    <source>
        <dbReference type="ARBA" id="ARBA00023319"/>
    </source>
</evidence>
<dbReference type="CDD" id="cd00096">
    <property type="entry name" value="Ig"/>
    <property type="match status" value="1"/>
</dbReference>
<dbReference type="PANTHER" id="PTHR10075:SF14">
    <property type="entry name" value="CELL ADHESION MOLECULE DSCAM2-RELATED"/>
    <property type="match status" value="1"/>
</dbReference>
<dbReference type="HOGENOM" id="CLU_343658_0_0_1"/>
<keyword evidence="7" id="KW-0378">Hydrolase</keyword>
<dbReference type="FunFam" id="2.60.40.10:FF:000010">
    <property type="entry name" value="receptor-type tyrosine-protein phosphatase delta isoform X1"/>
    <property type="match status" value="1"/>
</dbReference>
<dbReference type="InterPro" id="IPR003599">
    <property type="entry name" value="Ig_sub"/>
</dbReference>
<evidence type="ECO:0000313" key="19">
    <source>
        <dbReference type="Proteomes" id="UP000001593"/>
    </source>
</evidence>
<dbReference type="EC" id="3.1.3.48" evidence="3"/>
<feature type="domain" description="Ig-like" evidence="17">
    <location>
        <begin position="710"/>
        <end position="801"/>
    </location>
</feature>
<dbReference type="FunFam" id="2.60.40.10:FF:004698">
    <property type="match status" value="1"/>
</dbReference>
<dbReference type="OMA" id="CVATNID"/>
<evidence type="ECO:0000256" key="7">
    <source>
        <dbReference type="ARBA" id="ARBA00022801"/>
    </source>
</evidence>
<keyword evidence="5" id="KW-0732">Signal</keyword>
<dbReference type="AlphaFoldDB" id="A7S2I3"/>
<keyword evidence="14" id="KW-0393">Immunoglobulin domain</keyword>
<dbReference type="SUPFAM" id="SSF48726">
    <property type="entry name" value="Immunoglobulin"/>
    <property type="match status" value="7"/>
</dbReference>
<feature type="domain" description="Ig-like" evidence="17">
    <location>
        <begin position="179"/>
        <end position="280"/>
    </location>
</feature>
<protein>
    <recommendedName>
        <fullName evidence="3">protein-tyrosine-phosphatase</fullName>
        <ecNumber evidence="3">3.1.3.48</ecNumber>
    </recommendedName>
</protein>
<name>A7S2I3_NEMVE</name>
<dbReference type="Pfam" id="PF13927">
    <property type="entry name" value="Ig_3"/>
    <property type="match status" value="3"/>
</dbReference>
<comment type="catalytic activity">
    <reaction evidence="15">
        <text>O-phospho-L-tyrosyl-[protein] + H2O = L-tyrosyl-[protein] + phosphate</text>
        <dbReference type="Rhea" id="RHEA:10684"/>
        <dbReference type="Rhea" id="RHEA-COMP:10136"/>
        <dbReference type="Rhea" id="RHEA-COMP:20101"/>
        <dbReference type="ChEBI" id="CHEBI:15377"/>
        <dbReference type="ChEBI" id="CHEBI:43474"/>
        <dbReference type="ChEBI" id="CHEBI:46858"/>
        <dbReference type="ChEBI" id="CHEBI:61978"/>
        <dbReference type="EC" id="3.1.3.48"/>
    </reaction>
</comment>
<gene>
    <name evidence="18" type="ORF">NEMVEDRAFT_v1g205787</name>
</gene>
<feature type="domain" description="Ig-like" evidence="17">
    <location>
        <begin position="612"/>
        <end position="705"/>
    </location>
</feature>
<dbReference type="STRING" id="45351.A7S2I3"/>
<dbReference type="InterPro" id="IPR036179">
    <property type="entry name" value="Ig-like_dom_sf"/>
</dbReference>
<evidence type="ECO:0000256" key="1">
    <source>
        <dbReference type="ARBA" id="ARBA00004167"/>
    </source>
</evidence>
<evidence type="ECO:0000256" key="10">
    <source>
        <dbReference type="ARBA" id="ARBA00023136"/>
    </source>
</evidence>
<sequence>MSRVDIQGDEPIDQEPDLPASDASAAGPSGDGSIKDRPTIILSKKKEYLLKKTSRISVLVGSSVWSVKGSEITVKCRTPDEDKAMIQWFTEGGFYEIKRFQRYEDDVGIDDEGNLHIRSVGRFNEGTYQCKATRLAGASSTAAFTLKILDTGQYICSAVNPIGEDEKSSFISIINPQKPTIISQSGFKSSHESDIEMTVTIGIQTTVLSGITLTIICPTRGLPAPDVTWEMNNTNVRPGGRFVVQEGTLTIRNLVKQDQGNIRCVARNAAGQDTATSKLNVIDGRKPKINALTGRVIEDGDGEEARITIGQDLRVVEKMNVRIHCPIVGFPKPVVTWTRNNQDVRSNARLFVDPNTNDLLINNILTSDTGQYICSAVNPIGEDEKSSFISIISEASAEIIRGNASLVTSSNRKPVTVVIGNSLEVLSGTDVTIVCPVRGTPSPFIFWRHDGLRIASGQGKGQFLLGKDNSGRDILIIAQVTKDVSGSYECVASNVGGADRVATSIQVIDPTKPKIRGAPKDMDLFEIMKLSVDVGSTITTIPGVSLELKCSAQGLPAPTIRWRLGEIVVDSDTLKLPQLKVGDSRTYTCVASNVAGNDSKSTVLNIKAIEDPVIHAEKATIRAVDKVTSLTSSIGNAITVLKGSRVTLVCHATGFPQPIVQWTRNKVDLTGRMRQLRYNVTHYGVIIDTRFNGELSGEYACLATNKGGFAAVTTDLQIKGNITILEGKDLELQCPSIGTPKPAVTWFINGSAVTESDTLKVDPNTGALSIIEITAEEQGQYMCKSKNIAGEDLETSYTTVVGRPQMIGTEGALSELAELHNCRG</sequence>
<accession>A7S2I3</accession>
<keyword evidence="10" id="KW-0472">Membrane</keyword>
<keyword evidence="6" id="KW-0677">Repeat</keyword>
<feature type="compositionally biased region" description="Acidic residues" evidence="16">
    <location>
        <begin position="7"/>
        <end position="16"/>
    </location>
</feature>
<keyword evidence="13" id="KW-0325">Glycoprotein</keyword>
<dbReference type="Gene3D" id="2.60.40.10">
    <property type="entry name" value="Immunoglobulins"/>
    <property type="match status" value="7"/>
</dbReference>
<comment type="similarity">
    <text evidence="2">Belongs to the protein-tyrosine phosphatase family. Receptor class 2A subfamily.</text>
</comment>
<dbReference type="SMART" id="SM00408">
    <property type="entry name" value="IGc2"/>
    <property type="match status" value="7"/>
</dbReference>
<dbReference type="PROSITE" id="PS50835">
    <property type="entry name" value="IG_LIKE"/>
    <property type="match status" value="7"/>
</dbReference>
<keyword evidence="9" id="KW-1133">Transmembrane helix</keyword>
<keyword evidence="19" id="KW-1185">Reference proteome</keyword>
<evidence type="ECO:0000256" key="6">
    <source>
        <dbReference type="ARBA" id="ARBA00022737"/>
    </source>
</evidence>